<evidence type="ECO:0000256" key="2">
    <source>
        <dbReference type="ARBA" id="ARBA00023186"/>
    </source>
</evidence>
<feature type="region of interest" description="Disordered" evidence="4">
    <location>
        <begin position="258"/>
        <end position="386"/>
    </location>
</feature>
<name>A0A8J5HPJ2_ZINOF</name>
<keyword evidence="3" id="KW-0539">Nucleus</keyword>
<evidence type="ECO:0000256" key="1">
    <source>
        <dbReference type="ARBA" id="ARBA00004123"/>
    </source>
</evidence>
<keyword evidence="7" id="KW-1185">Reference proteome</keyword>
<dbReference type="Proteomes" id="UP000734854">
    <property type="component" value="Unassembled WGS sequence"/>
</dbReference>
<evidence type="ECO:0000256" key="4">
    <source>
        <dbReference type="SAM" id="MobiDB-lite"/>
    </source>
</evidence>
<dbReference type="GO" id="GO:0005634">
    <property type="term" value="C:nucleus"/>
    <property type="evidence" value="ECO:0007669"/>
    <property type="project" value="UniProtKB-SubCell"/>
</dbReference>
<dbReference type="InterPro" id="IPR037647">
    <property type="entry name" value="HIRIP3"/>
</dbReference>
<accession>A0A8J5HPJ2</accession>
<evidence type="ECO:0000313" key="7">
    <source>
        <dbReference type="Proteomes" id="UP000734854"/>
    </source>
</evidence>
<feature type="compositionally biased region" description="Basic and acidic residues" evidence="4">
    <location>
        <begin position="274"/>
        <end position="291"/>
    </location>
</feature>
<feature type="region of interest" description="Disordered" evidence="4">
    <location>
        <begin position="129"/>
        <end position="174"/>
    </location>
</feature>
<dbReference type="AlphaFoldDB" id="A0A8J5HPJ2"/>
<organism evidence="6 7">
    <name type="scientific">Zingiber officinale</name>
    <name type="common">Ginger</name>
    <name type="synonym">Amomum zingiber</name>
    <dbReference type="NCBI Taxonomy" id="94328"/>
    <lineage>
        <taxon>Eukaryota</taxon>
        <taxon>Viridiplantae</taxon>
        <taxon>Streptophyta</taxon>
        <taxon>Embryophyta</taxon>
        <taxon>Tracheophyta</taxon>
        <taxon>Spermatophyta</taxon>
        <taxon>Magnoliopsida</taxon>
        <taxon>Liliopsida</taxon>
        <taxon>Zingiberales</taxon>
        <taxon>Zingiberaceae</taxon>
        <taxon>Zingiber</taxon>
    </lineage>
</organism>
<feature type="compositionally biased region" description="Polar residues" evidence="4">
    <location>
        <begin position="129"/>
        <end position="138"/>
    </location>
</feature>
<gene>
    <name evidence="6" type="ORF">ZIOFF_014106</name>
</gene>
<comment type="subcellular location">
    <subcellularLocation>
        <location evidence="1">Nucleus</location>
    </subcellularLocation>
</comment>
<protein>
    <recommendedName>
        <fullName evidence="5">Histone chaperone domain-containing protein</fullName>
    </recommendedName>
</protein>
<sequence>MEGDLDEANEKEGVEAEISRAMRARVSDFKERAETWKEIRATVSRMEKTDQSIPLEAIFTVLVSTLTLEGVRRALEKDLGMKTFSLDAHKRFIKQCLDEVSHQPSYGNRGCKYGNIGCFYGASDENLPKTSGATSTQSPKEEKSLSEENQPPSESRKDGSGFNKQIEGSPTTANKEALDHRIAHDQDSENDDVDEEKIRKAIENRADYFREYCMSISLAEVRRTLEEDLKLKTKALDAYKSFITNELDKVLQIPADVKPTNGVKKQPKKVSQKGGEKKPEKGIKRTRHESDSSNNNDSVTEDEEDEEIRLNKSLIGKDKAGKKGPKRLKKSKEDDKSPNSSEGKAAEQNSGNSSEDDGGNSSQDSHSHTSKGDAKKKQEKPVQVYGKRVEQLKSIIKSCGMSVPPTVYRKAKQVSESKREASLIKELEQILKKEGLTTNPSEKEIKAIKRKKERARELEGIDMSNIVSSSRRRTTSSYIPPPKPKIEVESESDEEDEENEENTDENEDDGSGSEDPEEGKCFSL</sequence>
<evidence type="ECO:0000256" key="3">
    <source>
        <dbReference type="ARBA" id="ARBA00023242"/>
    </source>
</evidence>
<feature type="compositionally biased region" description="Basic and acidic residues" evidence="4">
    <location>
        <begin position="365"/>
        <end position="380"/>
    </location>
</feature>
<dbReference type="PANTHER" id="PTHR15410:SF2">
    <property type="entry name" value="HIRA-INTERACTING PROTEIN 3"/>
    <property type="match status" value="1"/>
</dbReference>
<reference evidence="6 7" key="1">
    <citation type="submission" date="2020-08" db="EMBL/GenBank/DDBJ databases">
        <title>Plant Genome Project.</title>
        <authorList>
            <person name="Zhang R.-G."/>
        </authorList>
    </citation>
    <scope>NUCLEOTIDE SEQUENCE [LARGE SCALE GENOMIC DNA]</scope>
    <source>
        <tissue evidence="6">Rhizome</tissue>
    </source>
</reference>
<feature type="compositionally biased region" description="Polar residues" evidence="4">
    <location>
        <begin position="162"/>
        <end position="174"/>
    </location>
</feature>
<evidence type="ECO:0000313" key="6">
    <source>
        <dbReference type="EMBL" id="KAG6524214.1"/>
    </source>
</evidence>
<keyword evidence="2" id="KW-0143">Chaperone</keyword>
<feature type="region of interest" description="Disordered" evidence="4">
    <location>
        <begin position="442"/>
        <end position="524"/>
    </location>
</feature>
<proteinExistence type="predicted"/>
<dbReference type="Pfam" id="PF09649">
    <property type="entry name" value="CHZ"/>
    <property type="match status" value="1"/>
</dbReference>
<comment type="caution">
    <text evidence="6">The sequence shown here is derived from an EMBL/GenBank/DDBJ whole genome shotgun (WGS) entry which is preliminary data.</text>
</comment>
<feature type="compositionally biased region" description="Low complexity" evidence="4">
    <location>
        <begin position="348"/>
        <end position="364"/>
    </location>
</feature>
<dbReference type="SMART" id="SM01082">
    <property type="entry name" value="CHZ"/>
    <property type="match status" value="1"/>
</dbReference>
<evidence type="ECO:0000259" key="5">
    <source>
        <dbReference type="SMART" id="SM01082"/>
    </source>
</evidence>
<dbReference type="EMBL" id="JACMSC010000004">
    <property type="protein sequence ID" value="KAG6524214.1"/>
    <property type="molecule type" value="Genomic_DNA"/>
</dbReference>
<dbReference type="InterPro" id="IPR019098">
    <property type="entry name" value="Histone_chaperone_domain_CHZ"/>
</dbReference>
<feature type="compositionally biased region" description="Acidic residues" evidence="4">
    <location>
        <begin position="489"/>
        <end position="517"/>
    </location>
</feature>
<dbReference type="PANTHER" id="PTHR15410">
    <property type="entry name" value="HIRA-INTERACTING PROTEIN 3"/>
    <property type="match status" value="1"/>
</dbReference>
<feature type="domain" description="Histone chaperone" evidence="5">
    <location>
        <begin position="452"/>
        <end position="487"/>
    </location>
</feature>